<sequence>MDWPTDVLPGALQQPDSVSCGPTSVVAARMLLEPSWRPPDVPAEIARTHQRLTSTHSARDRFQMPWPRRLGTPPWAVANAFTSLIGAERIAAVNVRPRPEVGFDVLVEQVRRRPVAVYLGNRWLPRHVVLAFEEVHHEDAVRLFDPARGELVTVPRDRWTQHRVGVAGWSYFWFVV</sequence>
<accession>A0A5B1LKS2</accession>
<comment type="caution">
    <text evidence="1">The sequence shown here is derived from an EMBL/GenBank/DDBJ whole genome shotgun (WGS) entry which is preliminary data.</text>
</comment>
<proteinExistence type="predicted"/>
<dbReference type="AlphaFoldDB" id="A0A5B1LKS2"/>
<dbReference type="EMBL" id="VUJV01000001">
    <property type="protein sequence ID" value="KAA1421153.1"/>
    <property type="molecule type" value="Genomic_DNA"/>
</dbReference>
<reference evidence="1 2" key="1">
    <citation type="submission" date="2019-09" db="EMBL/GenBank/DDBJ databases">
        <title>Nocardioides panacisoli sp. nov., isolated from the soil of a ginseng field.</title>
        <authorList>
            <person name="Cho C."/>
        </authorList>
    </citation>
    <scope>NUCLEOTIDE SEQUENCE [LARGE SCALE GENOMIC DNA]</scope>
    <source>
        <strain evidence="1 2">BN130099</strain>
    </source>
</reference>
<gene>
    <name evidence="1" type="ORF">F0U44_02235</name>
</gene>
<evidence type="ECO:0008006" key="3">
    <source>
        <dbReference type="Google" id="ProtNLM"/>
    </source>
</evidence>
<reference evidence="1 2" key="2">
    <citation type="submission" date="2019-09" db="EMBL/GenBank/DDBJ databases">
        <authorList>
            <person name="Jin C."/>
        </authorList>
    </citation>
    <scope>NUCLEOTIDE SEQUENCE [LARGE SCALE GENOMIC DNA]</scope>
    <source>
        <strain evidence="1 2">BN130099</strain>
    </source>
</reference>
<dbReference type="RefSeq" id="WP_149726613.1">
    <property type="nucleotide sequence ID" value="NZ_VUJV01000001.1"/>
</dbReference>
<evidence type="ECO:0000313" key="2">
    <source>
        <dbReference type="Proteomes" id="UP000325003"/>
    </source>
</evidence>
<evidence type="ECO:0000313" key="1">
    <source>
        <dbReference type="EMBL" id="KAA1421153.1"/>
    </source>
</evidence>
<keyword evidence="2" id="KW-1185">Reference proteome</keyword>
<name>A0A5B1LKS2_9ACTN</name>
<protein>
    <recommendedName>
        <fullName evidence="3">Peptidase C39 domain-containing protein</fullName>
    </recommendedName>
</protein>
<dbReference type="Proteomes" id="UP000325003">
    <property type="component" value="Unassembled WGS sequence"/>
</dbReference>
<organism evidence="1 2">
    <name type="scientific">Nocardioides humilatus</name>
    <dbReference type="NCBI Taxonomy" id="2607660"/>
    <lineage>
        <taxon>Bacteria</taxon>
        <taxon>Bacillati</taxon>
        <taxon>Actinomycetota</taxon>
        <taxon>Actinomycetes</taxon>
        <taxon>Propionibacteriales</taxon>
        <taxon>Nocardioidaceae</taxon>
        <taxon>Nocardioides</taxon>
    </lineage>
</organism>